<reference evidence="12" key="2">
    <citation type="submission" date="2015-02" db="EMBL/GenBank/DDBJ databases">
        <authorList>
            <person name="Chooi Y.-H."/>
        </authorList>
    </citation>
    <scope>NUCLEOTIDE SEQUENCE</scope>
    <source>
        <tissue evidence="12">Seedling</tissue>
    </source>
</reference>
<keyword evidence="10" id="KW-0472">Membrane</keyword>
<dbReference type="EMBL" id="CM003372">
    <property type="protein sequence ID" value="KOM36039.1"/>
    <property type="molecule type" value="Genomic_DNA"/>
</dbReference>
<dbReference type="KEGG" id="var:108325325"/>
<dbReference type="InterPro" id="IPR036396">
    <property type="entry name" value="Cyt_P450_sf"/>
</dbReference>
<evidence type="ECO:0000256" key="6">
    <source>
        <dbReference type="ARBA" id="ARBA00023004"/>
    </source>
</evidence>
<evidence type="ECO:0000256" key="1">
    <source>
        <dbReference type="ARBA" id="ARBA00001971"/>
    </source>
</evidence>
<evidence type="ECO:0000256" key="2">
    <source>
        <dbReference type="ARBA" id="ARBA00010617"/>
    </source>
</evidence>
<feature type="binding site" description="axial binding residue" evidence="8">
    <location>
        <position position="453"/>
    </location>
    <ligand>
        <name>heme</name>
        <dbReference type="ChEBI" id="CHEBI:30413"/>
    </ligand>
    <ligandPart>
        <name>Fe</name>
        <dbReference type="ChEBI" id="CHEBI:18248"/>
    </ligandPart>
</feature>
<dbReference type="PROSITE" id="PS00086">
    <property type="entry name" value="CYTOCHROME_P450"/>
    <property type="match status" value="1"/>
</dbReference>
<name>A0A0L9U0V5_PHAAN</name>
<keyword evidence="3 8" id="KW-0349">Heme</keyword>
<evidence type="ECO:0000313" key="12">
    <source>
        <dbReference type="EMBL" id="KOM36039.1"/>
    </source>
</evidence>
<feature type="transmembrane region" description="Helical" evidence="10">
    <location>
        <begin position="6"/>
        <end position="30"/>
    </location>
</feature>
<reference evidence="13" key="1">
    <citation type="journal article" date="2015" name="Proc. Natl. Acad. Sci. U.S.A.">
        <title>Genome sequencing of adzuki bean (Vigna angularis) provides insight into high starch and low fat accumulation and domestication.</title>
        <authorList>
            <person name="Yang K."/>
            <person name="Tian Z."/>
            <person name="Chen C."/>
            <person name="Luo L."/>
            <person name="Zhao B."/>
            <person name="Wang Z."/>
            <person name="Yu L."/>
            <person name="Li Y."/>
            <person name="Sun Y."/>
            <person name="Li W."/>
            <person name="Chen Y."/>
            <person name="Li Y."/>
            <person name="Zhang Y."/>
            <person name="Ai D."/>
            <person name="Zhao J."/>
            <person name="Shang C."/>
            <person name="Ma Y."/>
            <person name="Wu B."/>
            <person name="Wang M."/>
            <person name="Gao L."/>
            <person name="Sun D."/>
            <person name="Zhang P."/>
            <person name="Guo F."/>
            <person name="Wang W."/>
            <person name="Li Y."/>
            <person name="Wang J."/>
            <person name="Varshney R.K."/>
            <person name="Wang J."/>
            <person name="Ling H.Q."/>
            <person name="Wan P."/>
        </authorList>
    </citation>
    <scope>NUCLEOTIDE SEQUENCE</scope>
    <source>
        <strain evidence="13">cv. Jingnong 6</strain>
    </source>
</reference>
<dbReference type="SUPFAM" id="SSF48264">
    <property type="entry name" value="Cytochrome P450"/>
    <property type="match status" value="1"/>
</dbReference>
<sequence length="507" mass="58707">MKLTDFLFALKPLFATVIGVISVAVITKVLGIRFFDKKRKYHPVAGTVIHQLFNFTRLLDYMIDRTNHRKTYRLLSFNRSEVYTADPVNIEYFLATNFSNYGKGWYHHSVLSDFLGDSIFTVDGEQWRHQRKTASYQFSTKMLRDYSNWAFKSNALKLAEIVSEAAISDNIIDMQELFMEATLDSVCKVILGVDLDTMRGTYKEGTEFSNAFDEASAAIMYRYFNFLWRIMRFFNIGSEAVLRKSLSVMDEFVYELIRNKMEQAQKPQDNLPGTKGDMLSRFIELKETDPKYLRDISLSFILAGKDTTAITLSWFFYEICKNSHVQEKIEQEIRETTNVAAGSTIDELAARVTEENLEKMPYLHASLNETLRLHPAVPVQGKFCFSDDTWPDGFSVRKGDLVSFQPYVMGRMKFLWGEDADKFRPERWLDENGILKKESPFKFTAFHAGPRICLGKEFAYRQMKIYSALLLGSHSFKLADQNKPVKYRTMLTLQIEGGLHVYASRRE</sequence>
<evidence type="ECO:0000256" key="5">
    <source>
        <dbReference type="ARBA" id="ARBA00023002"/>
    </source>
</evidence>
<keyword evidence="10" id="KW-0812">Transmembrane</keyword>
<evidence type="ECO:0000313" key="13">
    <source>
        <dbReference type="Proteomes" id="UP000053144"/>
    </source>
</evidence>
<dbReference type="CDD" id="cd11064">
    <property type="entry name" value="CYP86A"/>
    <property type="match status" value="1"/>
</dbReference>
<gene>
    <name evidence="11" type="ORF">HKW66_Vig0194590</name>
    <name evidence="12" type="ORF">LR48_Vigan02g218900</name>
</gene>
<keyword evidence="7 9" id="KW-0503">Monooxygenase</keyword>
<dbReference type="InterPro" id="IPR001128">
    <property type="entry name" value="Cyt_P450"/>
</dbReference>
<evidence type="ECO:0000256" key="8">
    <source>
        <dbReference type="PIRSR" id="PIRSR602403-1"/>
    </source>
</evidence>
<evidence type="ECO:0000256" key="7">
    <source>
        <dbReference type="ARBA" id="ARBA00023033"/>
    </source>
</evidence>
<evidence type="ECO:0000256" key="10">
    <source>
        <dbReference type="SAM" id="Phobius"/>
    </source>
</evidence>
<dbReference type="GO" id="GO:0006629">
    <property type="term" value="P:lipid metabolic process"/>
    <property type="evidence" value="ECO:0007669"/>
    <property type="project" value="UniProtKB-ARBA"/>
</dbReference>
<evidence type="ECO:0000256" key="4">
    <source>
        <dbReference type="ARBA" id="ARBA00022723"/>
    </source>
</evidence>
<dbReference type="AlphaFoldDB" id="A0A0L9U0V5"/>
<proteinExistence type="inferred from homology"/>
<dbReference type="GO" id="GO:0020037">
    <property type="term" value="F:heme binding"/>
    <property type="evidence" value="ECO:0007669"/>
    <property type="project" value="InterPro"/>
</dbReference>
<dbReference type="InterPro" id="IPR017972">
    <property type="entry name" value="Cyt_P450_CS"/>
</dbReference>
<evidence type="ECO:0000256" key="3">
    <source>
        <dbReference type="ARBA" id="ARBA00022617"/>
    </source>
</evidence>
<keyword evidence="4 8" id="KW-0479">Metal-binding</keyword>
<dbReference type="EMBL" id="JABFOF010000003">
    <property type="protein sequence ID" value="KAG2401505.1"/>
    <property type="molecule type" value="Genomic_DNA"/>
</dbReference>
<reference evidence="11 14" key="3">
    <citation type="submission" date="2020-05" db="EMBL/GenBank/DDBJ databases">
        <title>Vigna angularis (adzuki bean) Var. LongXiaoDou No. 4 denovo assembly.</title>
        <authorList>
            <person name="Xiang H."/>
        </authorList>
    </citation>
    <scope>NUCLEOTIDE SEQUENCE [LARGE SCALE GENOMIC DNA]</scope>
    <source>
        <tissue evidence="11">Leaf</tissue>
    </source>
</reference>
<evidence type="ECO:0000256" key="9">
    <source>
        <dbReference type="RuleBase" id="RU000461"/>
    </source>
</evidence>
<evidence type="ECO:0000313" key="11">
    <source>
        <dbReference type="EMBL" id="KAG2401505.1"/>
    </source>
</evidence>
<dbReference type="PRINTS" id="PR00465">
    <property type="entry name" value="EP450IV"/>
</dbReference>
<dbReference type="GO" id="GO:0005506">
    <property type="term" value="F:iron ion binding"/>
    <property type="evidence" value="ECO:0007669"/>
    <property type="project" value="InterPro"/>
</dbReference>
<dbReference type="Pfam" id="PF00067">
    <property type="entry name" value="p450"/>
    <property type="match status" value="1"/>
</dbReference>
<organism evidence="12 13">
    <name type="scientific">Phaseolus angularis</name>
    <name type="common">Azuki bean</name>
    <name type="synonym">Vigna angularis</name>
    <dbReference type="NCBI Taxonomy" id="3914"/>
    <lineage>
        <taxon>Eukaryota</taxon>
        <taxon>Viridiplantae</taxon>
        <taxon>Streptophyta</taxon>
        <taxon>Embryophyta</taxon>
        <taxon>Tracheophyta</taxon>
        <taxon>Spermatophyta</taxon>
        <taxon>Magnoliopsida</taxon>
        <taxon>eudicotyledons</taxon>
        <taxon>Gunneridae</taxon>
        <taxon>Pentapetalae</taxon>
        <taxon>rosids</taxon>
        <taxon>fabids</taxon>
        <taxon>Fabales</taxon>
        <taxon>Fabaceae</taxon>
        <taxon>Papilionoideae</taxon>
        <taxon>50 kb inversion clade</taxon>
        <taxon>NPAAA clade</taxon>
        <taxon>indigoferoid/millettioid clade</taxon>
        <taxon>Phaseoleae</taxon>
        <taxon>Vigna</taxon>
    </lineage>
</organism>
<evidence type="ECO:0000313" key="14">
    <source>
        <dbReference type="Proteomes" id="UP000743370"/>
    </source>
</evidence>
<dbReference type="GO" id="GO:0004497">
    <property type="term" value="F:monooxygenase activity"/>
    <property type="evidence" value="ECO:0007669"/>
    <property type="project" value="UniProtKB-KW"/>
</dbReference>
<keyword evidence="10" id="KW-1133">Transmembrane helix</keyword>
<dbReference type="STRING" id="3914.A0A0L9U0V5"/>
<accession>A0A0L9U0V5</accession>
<keyword evidence="5 9" id="KW-0560">Oxidoreductase</keyword>
<keyword evidence="6 8" id="KW-0408">Iron</keyword>
<comment type="cofactor">
    <cofactor evidence="1 8">
        <name>heme</name>
        <dbReference type="ChEBI" id="CHEBI:30413"/>
    </cofactor>
</comment>
<comment type="similarity">
    <text evidence="2 9">Belongs to the cytochrome P450 family.</text>
</comment>
<dbReference type="Gramene" id="KOM36039">
    <property type="protein sequence ID" value="KOM36039"/>
    <property type="gene ID" value="LR48_Vigan02g218900"/>
</dbReference>
<dbReference type="Proteomes" id="UP000053144">
    <property type="component" value="Chromosome 2"/>
</dbReference>
<protein>
    <submittedName>
        <fullName evidence="11">Cytochrome P450</fullName>
    </submittedName>
</protein>
<dbReference type="Proteomes" id="UP000743370">
    <property type="component" value="Unassembled WGS sequence"/>
</dbReference>
<dbReference type="PANTHER" id="PTHR24296">
    <property type="entry name" value="CYTOCHROME P450"/>
    <property type="match status" value="1"/>
</dbReference>
<dbReference type="GO" id="GO:0016705">
    <property type="term" value="F:oxidoreductase activity, acting on paired donors, with incorporation or reduction of molecular oxygen"/>
    <property type="evidence" value="ECO:0007669"/>
    <property type="project" value="InterPro"/>
</dbReference>
<dbReference type="InterPro" id="IPR002403">
    <property type="entry name" value="Cyt_P450_E_grp-IV"/>
</dbReference>
<dbReference type="Gene3D" id="1.10.630.10">
    <property type="entry name" value="Cytochrome P450"/>
    <property type="match status" value="1"/>
</dbReference>
<dbReference type="PRINTS" id="PR00385">
    <property type="entry name" value="P450"/>
</dbReference>
<dbReference type="OMA" id="GRHKYDP"/>
<dbReference type="OrthoDB" id="1470350at2759"/>